<dbReference type="AlphaFoldDB" id="A0A498C7F8"/>
<keyword evidence="2" id="KW-1185">Reference proteome</keyword>
<gene>
    <name evidence="1" type="ORF">C7474_0083</name>
</gene>
<proteinExistence type="predicted"/>
<name>A0A498C7F8_9MICO</name>
<accession>A0A498C7F8</accession>
<comment type="caution">
    <text evidence="1">The sequence shown here is derived from an EMBL/GenBank/DDBJ whole genome shotgun (WGS) entry which is preliminary data.</text>
</comment>
<organism evidence="1 2">
    <name type="scientific">Microbacterium telephonicum</name>
    <dbReference type="NCBI Taxonomy" id="1714841"/>
    <lineage>
        <taxon>Bacteria</taxon>
        <taxon>Bacillati</taxon>
        <taxon>Actinomycetota</taxon>
        <taxon>Actinomycetes</taxon>
        <taxon>Micrococcales</taxon>
        <taxon>Microbacteriaceae</taxon>
        <taxon>Microbacterium</taxon>
    </lineage>
</organism>
<protein>
    <submittedName>
        <fullName evidence="1">Uncharacterized protein</fullName>
    </submittedName>
</protein>
<dbReference type="RefSeq" id="WP_121056647.1">
    <property type="nucleotide sequence ID" value="NZ_RCDB01000001.1"/>
</dbReference>
<reference evidence="1 2" key="1">
    <citation type="journal article" date="2015" name="Stand. Genomic Sci.">
        <title>Genomic Encyclopedia of Bacterial and Archaeal Type Strains, Phase III: the genomes of soil and plant-associated and newly described type strains.</title>
        <authorList>
            <person name="Whitman W.B."/>
            <person name="Woyke T."/>
            <person name="Klenk H.P."/>
            <person name="Zhou Y."/>
            <person name="Lilburn T.G."/>
            <person name="Beck B.J."/>
            <person name="De Vos P."/>
            <person name="Vandamme P."/>
            <person name="Eisen J.A."/>
            <person name="Garrity G."/>
            <person name="Hugenholtz P."/>
            <person name="Kyrpides N.C."/>
        </authorList>
    </citation>
    <scope>NUCLEOTIDE SEQUENCE [LARGE SCALE GENOMIC DNA]</scope>
    <source>
        <strain evidence="1 2">S2T63</strain>
    </source>
</reference>
<dbReference type="OrthoDB" id="5023161at2"/>
<dbReference type="Proteomes" id="UP000273158">
    <property type="component" value="Unassembled WGS sequence"/>
</dbReference>
<evidence type="ECO:0000313" key="2">
    <source>
        <dbReference type="Proteomes" id="UP000273158"/>
    </source>
</evidence>
<evidence type="ECO:0000313" key="1">
    <source>
        <dbReference type="EMBL" id="RLK52154.1"/>
    </source>
</evidence>
<sequence length="120" mass="12835">MAFRSKETLEQWLAEFQSARTAGESIRVAVQDGEGGADTGLIVVPLHNSTVSVFMEPVEIGASAWRITLEPQPDTTILNSHQLHGMAVELAVAAELCAFLEAKSVGHEEDPDAYSPVSGD</sequence>
<dbReference type="EMBL" id="RCDB01000001">
    <property type="protein sequence ID" value="RLK52154.1"/>
    <property type="molecule type" value="Genomic_DNA"/>
</dbReference>